<dbReference type="PROSITE" id="PS50837">
    <property type="entry name" value="NACHT"/>
    <property type="match status" value="1"/>
</dbReference>
<proteinExistence type="inferred from homology"/>
<evidence type="ECO:0000259" key="10">
    <source>
        <dbReference type="PROSITE" id="PS50837"/>
    </source>
</evidence>
<keyword evidence="8" id="KW-1133">Transmembrane helix</keyword>
<evidence type="ECO:0000256" key="8">
    <source>
        <dbReference type="SAM" id="Phobius"/>
    </source>
</evidence>
<dbReference type="InterPro" id="IPR050637">
    <property type="entry name" value="NLRP_innate_immun_reg"/>
</dbReference>
<keyword evidence="8" id="KW-0812">Transmembrane</keyword>
<evidence type="ECO:0000313" key="12">
    <source>
        <dbReference type="RefSeq" id="XP_012368699.1"/>
    </source>
</evidence>
<keyword evidence="4" id="KW-0547">Nucleotide-binding</keyword>
<organism evidence="11 12">
    <name type="scientific">Octodon degus</name>
    <name type="common">Degu</name>
    <name type="synonym">Sciurus degus</name>
    <dbReference type="NCBI Taxonomy" id="10160"/>
    <lineage>
        <taxon>Eukaryota</taxon>
        <taxon>Metazoa</taxon>
        <taxon>Chordata</taxon>
        <taxon>Craniata</taxon>
        <taxon>Vertebrata</taxon>
        <taxon>Euteleostomi</taxon>
        <taxon>Mammalia</taxon>
        <taxon>Eutheria</taxon>
        <taxon>Euarchontoglires</taxon>
        <taxon>Glires</taxon>
        <taxon>Rodentia</taxon>
        <taxon>Hystricomorpha</taxon>
        <taxon>Octodontidae</taxon>
        <taxon>Octodon</taxon>
    </lineage>
</organism>
<dbReference type="OrthoDB" id="120976at2759"/>
<evidence type="ECO:0000256" key="5">
    <source>
        <dbReference type="ARBA" id="ARBA00022840"/>
    </source>
</evidence>
<dbReference type="AlphaFoldDB" id="A0A6P3V969"/>
<feature type="domain" description="NACHT" evidence="10">
    <location>
        <begin position="149"/>
        <end position="279"/>
    </location>
</feature>
<keyword evidence="3" id="KW-0677">Repeat</keyword>
<gene>
    <name evidence="12" type="primary">Nlrp4</name>
</gene>
<evidence type="ECO:0000256" key="2">
    <source>
        <dbReference type="ARBA" id="ARBA00022614"/>
    </source>
</evidence>
<dbReference type="RefSeq" id="XP_012368699.1">
    <property type="nucleotide sequence ID" value="XM_012513245.1"/>
</dbReference>
<keyword evidence="2" id="KW-0433">Leucine-rich repeat</keyword>
<evidence type="ECO:0000259" key="9">
    <source>
        <dbReference type="PROSITE" id="PS50824"/>
    </source>
</evidence>
<dbReference type="PANTHER" id="PTHR45690">
    <property type="entry name" value="NACHT, LRR AND PYD DOMAINS-CONTAINING PROTEIN 12"/>
    <property type="match status" value="1"/>
</dbReference>
<dbReference type="InterPro" id="IPR027417">
    <property type="entry name" value="P-loop_NTPase"/>
</dbReference>
<dbReference type="GO" id="GO:0050727">
    <property type="term" value="P:regulation of inflammatory response"/>
    <property type="evidence" value="ECO:0007669"/>
    <property type="project" value="TreeGrafter"/>
</dbReference>
<dbReference type="InterPro" id="IPR001611">
    <property type="entry name" value="Leu-rich_rpt"/>
</dbReference>
<dbReference type="Pfam" id="PF05729">
    <property type="entry name" value="NACHT"/>
    <property type="match status" value="1"/>
</dbReference>
<reference evidence="12" key="1">
    <citation type="submission" date="2025-08" db="UniProtKB">
        <authorList>
            <consortium name="RefSeq"/>
        </authorList>
    </citation>
    <scope>IDENTIFICATION</scope>
</reference>
<evidence type="ECO:0000256" key="6">
    <source>
        <dbReference type="ARBA" id="ARBA00023198"/>
    </source>
</evidence>
<feature type="domain" description="Pyrin" evidence="9">
    <location>
        <begin position="1"/>
        <end position="94"/>
    </location>
</feature>
<evidence type="ECO:0000256" key="7">
    <source>
        <dbReference type="ARBA" id="ARBA00059788"/>
    </source>
</evidence>
<protein>
    <submittedName>
        <fullName evidence="12">NACHT, LRR and PYD domains-containing protein 4</fullName>
    </submittedName>
</protein>
<dbReference type="InParanoid" id="A0A6P3V969"/>
<dbReference type="PANTHER" id="PTHR45690:SF6">
    <property type="entry name" value="NACHT, LRR AND PYD DOMAINS-CONTAINING PROTEIN 4"/>
    <property type="match status" value="1"/>
</dbReference>
<dbReference type="Pfam" id="PF14802">
    <property type="entry name" value="TMEM192"/>
    <property type="match status" value="1"/>
</dbReference>
<dbReference type="GeneID" id="101563123"/>
<keyword evidence="5" id="KW-0067">ATP-binding</keyword>
<dbReference type="Gene3D" id="3.80.10.10">
    <property type="entry name" value="Ribonuclease Inhibitor"/>
    <property type="match status" value="3"/>
</dbReference>
<dbReference type="InterPro" id="IPR007111">
    <property type="entry name" value="NACHT_NTPase"/>
</dbReference>
<evidence type="ECO:0000256" key="3">
    <source>
        <dbReference type="ARBA" id="ARBA00022737"/>
    </source>
</evidence>
<dbReference type="InterPro" id="IPR041075">
    <property type="entry name" value="NOD1/2_WH"/>
</dbReference>
<accession>A0A6P3V969</accession>
<sequence>MASSFFSDFGLMWYLEELKKKEFMKFKEFLKEETLHMGLQQIPWAEVKKASREELASLLLKHYEGQQAWEVTFRIFLRIDRRDLCERATRESTGHSKMYQAHMREKFRELMAREPIAMFHRSFEQDITQEERKQLELLFPPEAPRKQSHTVLLHGAPGIGKTTYLGKIMLAWARGLIYQDRFSYVFYFCCQELKLLPALSLAELIGSMWPESCVPVGEILAHPRKVLFLVDNLDKLGSDLREPEGELCRDWVDVRTPQLLLSSLLRRRMIPECSLVVTVDSLFTKDFQDRLEDADARLLTGFRESDIRLCAYGVFEDMHRSVEAFSFIQGRERFYGLCRLPVLCWLTFMALKYEMDEGKVVARTVQRSTALYTSFFFHLFSPRAADSPSRRGQEQLHSLCSLAVQGMWTDRFVFMESDLRRNGIGSSACLVYWHQMCSVLTTSRHLHTLQVKHSILSESAFMVLFNQLKQSNCLVENITINNTNFRCEGNFLFEAVTHNPNVKCLNLINVRMGRDDVRFLCSVLGHPVCSVSKLVPSFEPLPTVALTAAVLLLVHVVFVILVFLTGVLCLYPDPKEDRCPGNYSSPLKAQSALVLHHHSRARGRGYGSIDRATRPAPEDAGPAHALGRSAALLLVLGVQHSFPGRGRLYLMLILAVLALELLCCLTWLLLMASETGFRTAGSLGEVVEKQADIIASAATQRTAQSAAAGSCGLATRLMKCKLKAEDCEALASVVIENRKLQELNLTSNRLRKGVRTLCKALCHPSCTLKLLTDWCWDYLAEVLLFSKSLVHLDLSMNTLRDEGLQVLCAALRHPACRLEALSLMQCCLTAEGCRVLATVLTSSQKLKSLHLNNNPVGDAGVKLLCDALVQPSCRLEDLELEDCGLTNACCEALAATLTSSRTLHTLNLVENAVDCRGLAVLFAALKHPECSLQVLGLKKADLDEEALALVIAAEDENPGLVILDSS</sequence>
<evidence type="ECO:0000256" key="1">
    <source>
        <dbReference type="ARBA" id="ARBA00008665"/>
    </source>
</evidence>
<dbReference type="Pfam" id="PF02758">
    <property type="entry name" value="PYRIN"/>
    <property type="match status" value="1"/>
</dbReference>
<dbReference type="SUPFAM" id="SSF52540">
    <property type="entry name" value="P-loop containing nucleoside triphosphate hydrolases"/>
    <property type="match status" value="1"/>
</dbReference>
<dbReference type="SMART" id="SM00368">
    <property type="entry name" value="LRR_RI"/>
    <property type="match status" value="7"/>
</dbReference>
<dbReference type="CDD" id="cd08320">
    <property type="entry name" value="Pyrin_NALPs"/>
    <property type="match status" value="1"/>
</dbReference>
<evidence type="ECO:0000313" key="11">
    <source>
        <dbReference type="Proteomes" id="UP000515203"/>
    </source>
</evidence>
<evidence type="ECO:0000256" key="4">
    <source>
        <dbReference type="ARBA" id="ARBA00022741"/>
    </source>
</evidence>
<dbReference type="InterPro" id="IPR032675">
    <property type="entry name" value="LRR_dom_sf"/>
</dbReference>
<dbReference type="CTD" id="147945"/>
<dbReference type="InterPro" id="IPR029399">
    <property type="entry name" value="TMEM192"/>
</dbReference>
<feature type="transmembrane region" description="Helical" evidence="8">
    <location>
        <begin position="648"/>
        <end position="670"/>
    </location>
</feature>
<feature type="transmembrane region" description="Helical" evidence="8">
    <location>
        <begin position="544"/>
        <end position="571"/>
    </location>
</feature>
<dbReference type="SMART" id="SM01289">
    <property type="entry name" value="PYRIN"/>
    <property type="match status" value="1"/>
</dbReference>
<dbReference type="FunFam" id="3.40.50.300:FF:000442">
    <property type="entry name" value="NACHT, LRR and PYD domains-containing protein 3"/>
    <property type="match status" value="1"/>
</dbReference>
<dbReference type="GO" id="GO:0005524">
    <property type="term" value="F:ATP binding"/>
    <property type="evidence" value="ECO:0007669"/>
    <property type="project" value="UniProtKB-KW"/>
</dbReference>
<dbReference type="Gene3D" id="3.40.50.300">
    <property type="entry name" value="P-loop containing nucleotide triphosphate hydrolases"/>
    <property type="match status" value="1"/>
</dbReference>
<dbReference type="Gene3D" id="1.10.533.10">
    <property type="entry name" value="Death Domain, Fas"/>
    <property type="match status" value="1"/>
</dbReference>
<dbReference type="Pfam" id="PF13516">
    <property type="entry name" value="LRR_6"/>
    <property type="match status" value="2"/>
</dbReference>
<dbReference type="FunFam" id="1.10.533.10:FF:000056">
    <property type="entry name" value="NACHT, LRR and PYD domains-containing protein 14"/>
    <property type="match status" value="1"/>
</dbReference>
<dbReference type="Pfam" id="PF17779">
    <property type="entry name" value="WHD_NOD2"/>
    <property type="match status" value="1"/>
</dbReference>
<dbReference type="PROSITE" id="PS50824">
    <property type="entry name" value="DAPIN"/>
    <property type="match status" value="1"/>
</dbReference>
<dbReference type="InterPro" id="IPR011029">
    <property type="entry name" value="DEATH-like_dom_sf"/>
</dbReference>
<keyword evidence="11" id="KW-1185">Reference proteome</keyword>
<dbReference type="GO" id="GO:0006954">
    <property type="term" value="P:inflammatory response"/>
    <property type="evidence" value="ECO:0007669"/>
    <property type="project" value="UniProtKB-KW"/>
</dbReference>
<dbReference type="SUPFAM" id="SSF47986">
    <property type="entry name" value="DEATH domain"/>
    <property type="match status" value="1"/>
</dbReference>
<dbReference type="SUPFAM" id="SSF52047">
    <property type="entry name" value="RNI-like"/>
    <property type="match status" value="1"/>
</dbReference>
<dbReference type="GO" id="GO:0005737">
    <property type="term" value="C:cytoplasm"/>
    <property type="evidence" value="ECO:0007669"/>
    <property type="project" value="TreeGrafter"/>
</dbReference>
<name>A0A6P3V969_OCTDE</name>
<dbReference type="InterPro" id="IPR004020">
    <property type="entry name" value="DAPIN"/>
</dbReference>
<comment type="similarity">
    <text evidence="1">Belongs to the NLRP family.</text>
</comment>
<comment type="function">
    <text evidence="7">May be involved in inflammation and recognition of cytosolic pathogen-associated molecular patterns (PAMPs) not intercepted by membrane-bound receptors.</text>
</comment>
<dbReference type="FunCoup" id="A0A6P3V969">
    <property type="interactions" value="224"/>
</dbReference>
<dbReference type="Proteomes" id="UP000515203">
    <property type="component" value="Unplaced"/>
</dbReference>
<keyword evidence="6" id="KW-0395">Inflammatory response</keyword>
<keyword evidence="8" id="KW-0472">Membrane</keyword>